<accession>A0A9D4FGE9</accession>
<comment type="caution">
    <text evidence="2">The sequence shown here is derived from an EMBL/GenBank/DDBJ whole genome shotgun (WGS) entry which is preliminary data.</text>
</comment>
<dbReference type="AlphaFoldDB" id="A0A9D4FGE9"/>
<name>A0A9D4FGE9_DREPO</name>
<dbReference type="Proteomes" id="UP000828390">
    <property type="component" value="Unassembled WGS sequence"/>
</dbReference>
<gene>
    <name evidence="2" type="ORF">DPMN_151042</name>
</gene>
<dbReference type="EMBL" id="JAIWYP010000007">
    <property type="protein sequence ID" value="KAH3797461.1"/>
    <property type="molecule type" value="Genomic_DNA"/>
</dbReference>
<keyword evidence="3" id="KW-1185">Reference proteome</keyword>
<keyword evidence="1" id="KW-0732">Signal</keyword>
<evidence type="ECO:0000313" key="3">
    <source>
        <dbReference type="Proteomes" id="UP000828390"/>
    </source>
</evidence>
<protein>
    <submittedName>
        <fullName evidence="2">Uncharacterized protein</fullName>
    </submittedName>
</protein>
<evidence type="ECO:0000313" key="2">
    <source>
        <dbReference type="EMBL" id="KAH3797461.1"/>
    </source>
</evidence>
<evidence type="ECO:0000256" key="1">
    <source>
        <dbReference type="SAM" id="SignalP"/>
    </source>
</evidence>
<sequence>MAFLIVSIRCALVLFGNYGPYLELFGERAKSRIAGRERREYSPKGEGLEGYWSVPDHFSAQRRGKNILCSPSQATDNVPY</sequence>
<organism evidence="2 3">
    <name type="scientific">Dreissena polymorpha</name>
    <name type="common">Zebra mussel</name>
    <name type="synonym">Mytilus polymorpha</name>
    <dbReference type="NCBI Taxonomy" id="45954"/>
    <lineage>
        <taxon>Eukaryota</taxon>
        <taxon>Metazoa</taxon>
        <taxon>Spiralia</taxon>
        <taxon>Lophotrochozoa</taxon>
        <taxon>Mollusca</taxon>
        <taxon>Bivalvia</taxon>
        <taxon>Autobranchia</taxon>
        <taxon>Heteroconchia</taxon>
        <taxon>Euheterodonta</taxon>
        <taxon>Imparidentia</taxon>
        <taxon>Neoheterodontei</taxon>
        <taxon>Myida</taxon>
        <taxon>Dreissenoidea</taxon>
        <taxon>Dreissenidae</taxon>
        <taxon>Dreissena</taxon>
    </lineage>
</organism>
<reference evidence="2" key="1">
    <citation type="journal article" date="2019" name="bioRxiv">
        <title>The Genome of the Zebra Mussel, Dreissena polymorpha: A Resource for Invasive Species Research.</title>
        <authorList>
            <person name="McCartney M.A."/>
            <person name="Auch B."/>
            <person name="Kono T."/>
            <person name="Mallez S."/>
            <person name="Zhang Y."/>
            <person name="Obille A."/>
            <person name="Becker A."/>
            <person name="Abrahante J.E."/>
            <person name="Garbe J."/>
            <person name="Badalamenti J.P."/>
            <person name="Herman A."/>
            <person name="Mangelson H."/>
            <person name="Liachko I."/>
            <person name="Sullivan S."/>
            <person name="Sone E.D."/>
            <person name="Koren S."/>
            <person name="Silverstein K.A.T."/>
            <person name="Beckman K.B."/>
            <person name="Gohl D.M."/>
        </authorList>
    </citation>
    <scope>NUCLEOTIDE SEQUENCE</scope>
    <source>
        <strain evidence="2">Duluth1</strain>
        <tissue evidence="2">Whole animal</tissue>
    </source>
</reference>
<reference evidence="2" key="2">
    <citation type="submission" date="2020-11" db="EMBL/GenBank/DDBJ databases">
        <authorList>
            <person name="McCartney M.A."/>
            <person name="Auch B."/>
            <person name="Kono T."/>
            <person name="Mallez S."/>
            <person name="Becker A."/>
            <person name="Gohl D.M."/>
            <person name="Silverstein K.A.T."/>
            <person name="Koren S."/>
            <person name="Bechman K.B."/>
            <person name="Herman A."/>
            <person name="Abrahante J.E."/>
            <person name="Garbe J."/>
        </authorList>
    </citation>
    <scope>NUCLEOTIDE SEQUENCE</scope>
    <source>
        <strain evidence="2">Duluth1</strain>
        <tissue evidence="2">Whole animal</tissue>
    </source>
</reference>
<proteinExistence type="predicted"/>
<feature type="signal peptide" evidence="1">
    <location>
        <begin position="1"/>
        <end position="15"/>
    </location>
</feature>
<feature type="chain" id="PRO_5039215590" evidence="1">
    <location>
        <begin position="16"/>
        <end position="80"/>
    </location>
</feature>